<evidence type="ECO:0000313" key="9">
    <source>
        <dbReference type="EMBL" id="TAJ44126.1"/>
    </source>
</evidence>
<keyword evidence="4 7" id="KW-0812">Transmembrane</keyword>
<feature type="transmembrane region" description="Helical" evidence="7">
    <location>
        <begin position="581"/>
        <end position="600"/>
    </location>
</feature>
<keyword evidence="6 7" id="KW-0472">Membrane</keyword>
<dbReference type="InterPro" id="IPR050545">
    <property type="entry name" value="Mycobact_MmpL"/>
</dbReference>
<organism evidence="9 10">
    <name type="scientific">Methanofollis fontis</name>
    <dbReference type="NCBI Taxonomy" id="2052832"/>
    <lineage>
        <taxon>Archaea</taxon>
        <taxon>Methanobacteriati</taxon>
        <taxon>Methanobacteriota</taxon>
        <taxon>Stenosarchaea group</taxon>
        <taxon>Methanomicrobia</taxon>
        <taxon>Methanomicrobiales</taxon>
        <taxon>Methanomicrobiaceae</taxon>
        <taxon>Methanofollis</taxon>
    </lineage>
</organism>
<dbReference type="InterPro" id="IPR000731">
    <property type="entry name" value="SSD"/>
</dbReference>
<feature type="transmembrane region" description="Helical" evidence="7">
    <location>
        <begin position="631"/>
        <end position="651"/>
    </location>
</feature>
<feature type="transmembrane region" description="Helical" evidence="7">
    <location>
        <begin position="326"/>
        <end position="355"/>
    </location>
</feature>
<dbReference type="NCBIfam" id="TIGR00921">
    <property type="entry name" value="2A067"/>
    <property type="match status" value="1"/>
</dbReference>
<dbReference type="EMBL" id="PGCL01000003">
    <property type="protein sequence ID" value="TAJ44126.1"/>
    <property type="molecule type" value="Genomic_DNA"/>
</dbReference>
<evidence type="ECO:0000256" key="5">
    <source>
        <dbReference type="ARBA" id="ARBA00022989"/>
    </source>
</evidence>
<feature type="transmembrane region" description="Helical" evidence="7">
    <location>
        <begin position="704"/>
        <end position="727"/>
    </location>
</feature>
<keyword evidence="10" id="KW-1185">Reference proteome</keyword>
<dbReference type="OrthoDB" id="42357at2157"/>
<dbReference type="Proteomes" id="UP000292580">
    <property type="component" value="Unassembled WGS sequence"/>
</dbReference>
<accession>A0A483CWQ3</accession>
<feature type="domain" description="SSD" evidence="8">
    <location>
        <begin position="234"/>
        <end position="354"/>
    </location>
</feature>
<comment type="subcellular location">
    <subcellularLocation>
        <location evidence="1">Cell membrane</location>
        <topology evidence="1">Multi-pass membrane protein</topology>
    </subcellularLocation>
</comment>
<evidence type="ECO:0000256" key="3">
    <source>
        <dbReference type="ARBA" id="ARBA00022475"/>
    </source>
</evidence>
<dbReference type="Pfam" id="PF03176">
    <property type="entry name" value="MMPL"/>
    <property type="match status" value="2"/>
</dbReference>
<proteinExistence type="inferred from homology"/>
<protein>
    <submittedName>
        <fullName evidence="9">Hydrogenase expression protein HypA</fullName>
    </submittedName>
</protein>
<evidence type="ECO:0000256" key="7">
    <source>
        <dbReference type="SAM" id="Phobius"/>
    </source>
</evidence>
<evidence type="ECO:0000313" key="10">
    <source>
        <dbReference type="Proteomes" id="UP000292580"/>
    </source>
</evidence>
<reference evidence="9 10" key="1">
    <citation type="submission" date="2017-11" db="EMBL/GenBank/DDBJ databases">
        <title>Isolation and Characterization of Methanofollis Species from Methane Seep Offshore SW Taiwan.</title>
        <authorList>
            <person name="Teng N.-H."/>
            <person name="Lai M.-C."/>
            <person name="Chen S.-C."/>
        </authorList>
    </citation>
    <scope>NUCLEOTIDE SEQUENCE [LARGE SCALE GENOMIC DNA]</scope>
    <source>
        <strain evidence="9 10">FWC-SCC2</strain>
    </source>
</reference>
<feature type="transmembrane region" description="Helical" evidence="7">
    <location>
        <begin position="254"/>
        <end position="274"/>
    </location>
</feature>
<keyword evidence="5 7" id="KW-1133">Transmembrane helix</keyword>
<comment type="similarity">
    <text evidence="2">Belongs to the resistance-nodulation-cell division (RND) (TC 2.A.6) family. MmpL subfamily.</text>
</comment>
<dbReference type="PANTHER" id="PTHR33406:SF6">
    <property type="entry name" value="MEMBRANE PROTEIN YDGH-RELATED"/>
    <property type="match status" value="1"/>
</dbReference>
<evidence type="ECO:0000256" key="6">
    <source>
        <dbReference type="ARBA" id="ARBA00023136"/>
    </source>
</evidence>
<feature type="transmembrane region" description="Helical" evidence="7">
    <location>
        <begin position="204"/>
        <end position="223"/>
    </location>
</feature>
<feature type="transmembrane region" description="Helical" evidence="7">
    <location>
        <begin position="607"/>
        <end position="625"/>
    </location>
</feature>
<name>A0A483CWQ3_9EURY</name>
<feature type="transmembrane region" description="Helical" evidence="7">
    <location>
        <begin position="294"/>
        <end position="320"/>
    </location>
</feature>
<comment type="caution">
    <text evidence="9">The sequence shown here is derived from an EMBL/GenBank/DDBJ whole genome shotgun (WGS) entry which is preliminary data.</text>
</comment>
<evidence type="ECO:0000256" key="1">
    <source>
        <dbReference type="ARBA" id="ARBA00004651"/>
    </source>
</evidence>
<dbReference type="SUPFAM" id="SSF82866">
    <property type="entry name" value="Multidrug efflux transporter AcrB transmembrane domain"/>
    <property type="match status" value="2"/>
</dbReference>
<feature type="transmembrane region" description="Helical" evidence="7">
    <location>
        <begin position="12"/>
        <end position="34"/>
    </location>
</feature>
<dbReference type="GO" id="GO:0005886">
    <property type="term" value="C:plasma membrane"/>
    <property type="evidence" value="ECO:0007669"/>
    <property type="project" value="UniProtKB-SubCell"/>
</dbReference>
<evidence type="ECO:0000256" key="4">
    <source>
        <dbReference type="ARBA" id="ARBA00022692"/>
    </source>
</evidence>
<feature type="domain" description="SSD" evidence="8">
    <location>
        <begin position="620"/>
        <end position="729"/>
    </location>
</feature>
<feature type="transmembrane region" description="Helical" evidence="7">
    <location>
        <begin position="672"/>
        <end position="698"/>
    </location>
</feature>
<dbReference type="PROSITE" id="PS50156">
    <property type="entry name" value="SSD"/>
    <property type="match status" value="2"/>
</dbReference>
<feature type="transmembrane region" description="Helical" evidence="7">
    <location>
        <begin position="390"/>
        <end position="406"/>
    </location>
</feature>
<gene>
    <name evidence="9" type="ORF">CUJ86_08840</name>
</gene>
<evidence type="ECO:0000259" key="8">
    <source>
        <dbReference type="PROSITE" id="PS50156"/>
    </source>
</evidence>
<feature type="transmembrane region" description="Helical" evidence="7">
    <location>
        <begin position="230"/>
        <end position="248"/>
    </location>
</feature>
<dbReference type="Gene3D" id="1.20.1640.10">
    <property type="entry name" value="Multidrug efflux transporter AcrB transmembrane domain"/>
    <property type="match status" value="2"/>
</dbReference>
<keyword evidence="3" id="KW-1003">Cell membrane</keyword>
<dbReference type="PANTHER" id="PTHR33406">
    <property type="entry name" value="MEMBRANE PROTEIN MJ1562-RELATED"/>
    <property type="match status" value="1"/>
</dbReference>
<dbReference type="AlphaFoldDB" id="A0A483CWQ3"/>
<sequence length="744" mass="80371">MNSPFRAIADAIVARPATVAAIFIALLLVSLYGMSMVTMETGSDTYLDKSTTRGMLYDKYSDTFNSDAIMLIVETDDVLNPDVLAYLGRLEDDIGNERYVASTSSITDQIRAVNGGLMPTSYGEVQQILAAVPPDLLERYVPSNMMTIGIVRLDPGTTPEQRESILESINSIVTISDPPPGVEVTVSGDAAFNQQMQQEMGSSMGVLIGAAMLMMILAVSLLFSHVRYRLLPVFIVAMGLILTFGMMGLTGIPITMTVIGAFPVLIGIGIDYAIQFHSRFEEEMRRSDIRQSVFTTVTKAGPSVLYAMLSTSMGFIAMWISPVPMIVGFGVVCVIGVLMCYLSALIIVPTFGVLIRYRPKKEETASSSGAIESYNQFLGSLAVKIARNPVPILLVLALVAVVGIQMDSEVPISTDEQTFVPSDMPAVVDLKKVTRTMGSTSTLPVYVRGDDVASLDAIQWIYDFGEYEMTHNDKVTGVESIATVVLQYSGGSMPASDAALREVLASIPDQTRDQYLSGNMEAVLQFSLIDLEMEQQKSLVDEVQGDLLWNPPPPGIVADTTGDVDLFTYLMDQIARGKTQMTLLGFGLILAFLFLVYRRIGKAASPLIPIMMIVGWNGLIMYVLGIDYTPLTATLGSMTIGVASEYTILIMERCYEELERGADIFDAIGQSVSHIGTAITVSGMTTVFGFSALTLSTFNIIKNFGTVTVITVGFSLIGAILVMPAVLSLMARRSEPSENSAGAA</sequence>
<evidence type="ECO:0000256" key="2">
    <source>
        <dbReference type="ARBA" id="ARBA00010157"/>
    </source>
</evidence>
<dbReference type="InterPro" id="IPR004869">
    <property type="entry name" value="MMPL_dom"/>
</dbReference>
<dbReference type="RefSeq" id="WP_130647194.1">
    <property type="nucleotide sequence ID" value="NZ_PGCL01000003.1"/>
</dbReference>